<dbReference type="Proteomes" id="UP001278766">
    <property type="component" value="Unassembled WGS sequence"/>
</dbReference>
<sequence length="156" mass="17399">MAPDNIHFLAVCRYITSVFFCVLALAAIKISYTVLRHVTLVLPDFVSVVQTKVWTSFPSIPPRVHVVVFIVCVLVDPPLFLVYITCIIFLPLWLAAIRISYAVARHVIIRLPAFVEVLPLGGTYTLPVPSAQVTGFHRVMYLATVIVVLRPAVKIM</sequence>
<keyword evidence="1" id="KW-0812">Transmembrane</keyword>
<dbReference type="EMBL" id="JAUEPN010000003">
    <property type="protein sequence ID" value="KAK3296624.1"/>
    <property type="molecule type" value="Genomic_DNA"/>
</dbReference>
<organism evidence="2 3">
    <name type="scientific">Chaetomium fimeti</name>
    <dbReference type="NCBI Taxonomy" id="1854472"/>
    <lineage>
        <taxon>Eukaryota</taxon>
        <taxon>Fungi</taxon>
        <taxon>Dikarya</taxon>
        <taxon>Ascomycota</taxon>
        <taxon>Pezizomycotina</taxon>
        <taxon>Sordariomycetes</taxon>
        <taxon>Sordariomycetidae</taxon>
        <taxon>Sordariales</taxon>
        <taxon>Chaetomiaceae</taxon>
        <taxon>Chaetomium</taxon>
    </lineage>
</organism>
<keyword evidence="1" id="KW-0472">Membrane</keyword>
<evidence type="ECO:0000313" key="2">
    <source>
        <dbReference type="EMBL" id="KAK3296624.1"/>
    </source>
</evidence>
<proteinExistence type="predicted"/>
<accession>A0AAE0HHX2</accession>
<keyword evidence="3" id="KW-1185">Reference proteome</keyword>
<evidence type="ECO:0000256" key="1">
    <source>
        <dbReference type="SAM" id="Phobius"/>
    </source>
</evidence>
<gene>
    <name evidence="2" type="ORF">B0H64DRAFT_455999</name>
</gene>
<keyword evidence="1" id="KW-1133">Transmembrane helix</keyword>
<feature type="transmembrane region" description="Helical" evidence="1">
    <location>
        <begin position="6"/>
        <end position="27"/>
    </location>
</feature>
<name>A0AAE0HHX2_9PEZI</name>
<dbReference type="RefSeq" id="XP_062660138.1">
    <property type="nucleotide sequence ID" value="XM_062807328.1"/>
</dbReference>
<feature type="transmembrane region" description="Helical" evidence="1">
    <location>
        <begin position="66"/>
        <end position="95"/>
    </location>
</feature>
<reference evidence="2" key="1">
    <citation type="journal article" date="2023" name="Mol. Phylogenet. Evol.">
        <title>Genome-scale phylogeny and comparative genomics of the fungal order Sordariales.</title>
        <authorList>
            <person name="Hensen N."/>
            <person name="Bonometti L."/>
            <person name="Westerberg I."/>
            <person name="Brannstrom I.O."/>
            <person name="Guillou S."/>
            <person name="Cros-Aarteil S."/>
            <person name="Calhoun S."/>
            <person name="Haridas S."/>
            <person name="Kuo A."/>
            <person name="Mondo S."/>
            <person name="Pangilinan J."/>
            <person name="Riley R."/>
            <person name="LaButti K."/>
            <person name="Andreopoulos B."/>
            <person name="Lipzen A."/>
            <person name="Chen C."/>
            <person name="Yan M."/>
            <person name="Daum C."/>
            <person name="Ng V."/>
            <person name="Clum A."/>
            <person name="Steindorff A."/>
            <person name="Ohm R.A."/>
            <person name="Martin F."/>
            <person name="Silar P."/>
            <person name="Natvig D.O."/>
            <person name="Lalanne C."/>
            <person name="Gautier V."/>
            <person name="Ament-Velasquez S.L."/>
            <person name="Kruys A."/>
            <person name="Hutchinson M.I."/>
            <person name="Powell A.J."/>
            <person name="Barry K."/>
            <person name="Miller A.N."/>
            <person name="Grigoriev I.V."/>
            <person name="Debuchy R."/>
            <person name="Gladieux P."/>
            <person name="Hiltunen Thoren M."/>
            <person name="Johannesson H."/>
        </authorList>
    </citation>
    <scope>NUCLEOTIDE SEQUENCE</scope>
    <source>
        <strain evidence="2">CBS 168.71</strain>
    </source>
</reference>
<comment type="caution">
    <text evidence="2">The sequence shown here is derived from an EMBL/GenBank/DDBJ whole genome shotgun (WGS) entry which is preliminary data.</text>
</comment>
<reference evidence="2" key="2">
    <citation type="submission" date="2023-06" db="EMBL/GenBank/DDBJ databases">
        <authorList>
            <consortium name="Lawrence Berkeley National Laboratory"/>
            <person name="Haridas S."/>
            <person name="Hensen N."/>
            <person name="Bonometti L."/>
            <person name="Westerberg I."/>
            <person name="Brannstrom I.O."/>
            <person name="Guillou S."/>
            <person name="Cros-Aarteil S."/>
            <person name="Calhoun S."/>
            <person name="Kuo A."/>
            <person name="Mondo S."/>
            <person name="Pangilinan J."/>
            <person name="Riley R."/>
            <person name="Labutti K."/>
            <person name="Andreopoulos B."/>
            <person name="Lipzen A."/>
            <person name="Chen C."/>
            <person name="Yanf M."/>
            <person name="Daum C."/>
            <person name="Ng V."/>
            <person name="Clum A."/>
            <person name="Steindorff A."/>
            <person name="Ohm R."/>
            <person name="Martin F."/>
            <person name="Silar P."/>
            <person name="Natvig D."/>
            <person name="Lalanne C."/>
            <person name="Gautier V."/>
            <person name="Ament-Velasquez S.L."/>
            <person name="Kruys A."/>
            <person name="Hutchinson M.I."/>
            <person name="Powell A.J."/>
            <person name="Barry K."/>
            <person name="Miller A.N."/>
            <person name="Grigoriev I.V."/>
            <person name="Debuchy R."/>
            <person name="Gladieux P."/>
            <person name="Thoren M.H."/>
            <person name="Johannesson H."/>
        </authorList>
    </citation>
    <scope>NUCLEOTIDE SEQUENCE</scope>
    <source>
        <strain evidence="2">CBS 168.71</strain>
    </source>
</reference>
<protein>
    <submittedName>
        <fullName evidence="2">Uncharacterized protein</fullName>
    </submittedName>
</protein>
<evidence type="ECO:0000313" key="3">
    <source>
        <dbReference type="Proteomes" id="UP001278766"/>
    </source>
</evidence>
<dbReference type="AlphaFoldDB" id="A0AAE0HHX2"/>
<dbReference type="GeneID" id="87844276"/>